<feature type="non-terminal residue" evidence="2">
    <location>
        <position position="93"/>
    </location>
</feature>
<dbReference type="EMBL" id="CADCWM010001145">
    <property type="protein sequence ID" value="CAA9589004.1"/>
    <property type="molecule type" value="Genomic_DNA"/>
</dbReference>
<dbReference type="AlphaFoldDB" id="A0A6J4VTX4"/>
<accession>A0A6J4VTX4</accession>
<sequence>EQLRFAGRAPRDQRPCPTDPARWFADARAGPRRDARGRRQLRRPLRAAAPGRAPARRADPQRGRLCLHRGLGGTLPRNARLHRRRRSTGDRAP</sequence>
<feature type="compositionally biased region" description="Basic residues" evidence="1">
    <location>
        <begin position="35"/>
        <end position="45"/>
    </location>
</feature>
<feature type="region of interest" description="Disordered" evidence="1">
    <location>
        <begin position="1"/>
        <end position="93"/>
    </location>
</feature>
<feature type="non-terminal residue" evidence="2">
    <location>
        <position position="1"/>
    </location>
</feature>
<feature type="compositionally biased region" description="Basic and acidic residues" evidence="1">
    <location>
        <begin position="1"/>
        <end position="14"/>
    </location>
</feature>
<name>A0A6J4VTX4_9BACT</name>
<protein>
    <submittedName>
        <fullName evidence="2">Uncharacterized protein</fullName>
    </submittedName>
</protein>
<reference evidence="2" key="1">
    <citation type="submission" date="2020-02" db="EMBL/GenBank/DDBJ databases">
        <authorList>
            <person name="Meier V. D."/>
        </authorList>
    </citation>
    <scope>NUCLEOTIDE SEQUENCE</scope>
    <source>
        <strain evidence="2">AVDCRST_MAG88</strain>
    </source>
</reference>
<proteinExistence type="predicted"/>
<evidence type="ECO:0000313" key="2">
    <source>
        <dbReference type="EMBL" id="CAA9589004.1"/>
    </source>
</evidence>
<gene>
    <name evidence="2" type="ORF">AVDCRST_MAG88-4491</name>
</gene>
<organism evidence="2">
    <name type="scientific">uncultured Thermomicrobiales bacterium</name>
    <dbReference type="NCBI Taxonomy" id="1645740"/>
    <lineage>
        <taxon>Bacteria</taxon>
        <taxon>Pseudomonadati</taxon>
        <taxon>Thermomicrobiota</taxon>
        <taxon>Thermomicrobia</taxon>
        <taxon>Thermomicrobiales</taxon>
        <taxon>environmental samples</taxon>
    </lineage>
</organism>
<evidence type="ECO:0000256" key="1">
    <source>
        <dbReference type="SAM" id="MobiDB-lite"/>
    </source>
</evidence>